<dbReference type="InterPro" id="IPR001406">
    <property type="entry name" value="PsdUridine_synth_TruA"/>
</dbReference>
<evidence type="ECO:0000256" key="1">
    <source>
        <dbReference type="ARBA" id="ARBA00009375"/>
    </source>
</evidence>
<dbReference type="EC" id="5.4.99.12" evidence="4"/>
<dbReference type="InterPro" id="IPR020097">
    <property type="entry name" value="PsdUridine_synth_TruA_a/b_dom"/>
</dbReference>
<dbReference type="PIRSF" id="PIRSF001430">
    <property type="entry name" value="tRNA_psdUrid_synth"/>
    <property type="match status" value="1"/>
</dbReference>
<gene>
    <name evidence="7" type="primary">truA_2</name>
    <name evidence="4" type="synonym">truA</name>
    <name evidence="7" type="ORF">SIN8267_01415</name>
</gene>
<dbReference type="Gene3D" id="3.30.70.580">
    <property type="entry name" value="Pseudouridine synthase I, catalytic domain, N-terminal subdomain"/>
    <property type="match status" value="1"/>
</dbReference>
<evidence type="ECO:0000256" key="3">
    <source>
        <dbReference type="ARBA" id="ARBA00023235"/>
    </source>
</evidence>
<feature type="domain" description="Pseudouridine synthase I TruA alpha/beta" evidence="6">
    <location>
        <begin position="6"/>
        <end position="101"/>
    </location>
</feature>
<feature type="domain" description="Pseudouridine synthase I TruA alpha/beta" evidence="6">
    <location>
        <begin position="155"/>
        <end position="259"/>
    </location>
</feature>
<dbReference type="NCBIfam" id="TIGR00071">
    <property type="entry name" value="hisT_truA"/>
    <property type="match status" value="1"/>
</dbReference>
<comment type="caution">
    <text evidence="7">The sequence shown here is derived from an EMBL/GenBank/DDBJ whole genome shotgun (WGS) entry which is preliminary data.</text>
</comment>
<comment type="subunit">
    <text evidence="4">Homodimer.</text>
</comment>
<dbReference type="InterPro" id="IPR020103">
    <property type="entry name" value="PsdUridine_synth_cat_dom_sf"/>
</dbReference>
<accession>A0ABM9ADM1</accession>
<dbReference type="PANTHER" id="PTHR11142:SF0">
    <property type="entry name" value="TRNA PSEUDOURIDINE SYNTHASE-LIKE 1"/>
    <property type="match status" value="1"/>
</dbReference>
<dbReference type="RefSeq" id="WP_237443967.1">
    <property type="nucleotide sequence ID" value="NZ_CAKLPX010000001.1"/>
</dbReference>
<evidence type="ECO:0000256" key="4">
    <source>
        <dbReference type="HAMAP-Rule" id="MF_00171"/>
    </source>
</evidence>
<feature type="binding site" evidence="4">
    <location>
        <position position="117"/>
    </location>
    <ligand>
        <name>substrate</name>
    </ligand>
</feature>
<comment type="catalytic activity">
    <reaction evidence="4 5">
        <text>uridine(38/39/40) in tRNA = pseudouridine(38/39/40) in tRNA</text>
        <dbReference type="Rhea" id="RHEA:22376"/>
        <dbReference type="Rhea" id="RHEA-COMP:10085"/>
        <dbReference type="Rhea" id="RHEA-COMP:10087"/>
        <dbReference type="ChEBI" id="CHEBI:65314"/>
        <dbReference type="ChEBI" id="CHEBI:65315"/>
        <dbReference type="EC" id="5.4.99.12"/>
    </reaction>
</comment>
<keyword evidence="2 4" id="KW-0819">tRNA processing</keyword>
<evidence type="ECO:0000259" key="6">
    <source>
        <dbReference type="Pfam" id="PF01416"/>
    </source>
</evidence>
<evidence type="ECO:0000256" key="5">
    <source>
        <dbReference type="RuleBase" id="RU003792"/>
    </source>
</evidence>
<dbReference type="Pfam" id="PF01416">
    <property type="entry name" value="PseudoU_synth_1"/>
    <property type="match status" value="2"/>
</dbReference>
<dbReference type="InterPro" id="IPR020095">
    <property type="entry name" value="PsdUridine_synth_TruA_C"/>
</dbReference>
<dbReference type="PANTHER" id="PTHR11142">
    <property type="entry name" value="PSEUDOURIDYLATE SYNTHASE"/>
    <property type="match status" value="1"/>
</dbReference>
<feature type="active site" description="Nucleophile" evidence="4">
    <location>
        <position position="59"/>
    </location>
</feature>
<dbReference type="GO" id="GO:0160147">
    <property type="term" value="F:tRNA pseudouridine(38-40) synthase activity"/>
    <property type="evidence" value="ECO:0007669"/>
    <property type="project" value="UniProtKB-EC"/>
</dbReference>
<name>A0ABM9ADM1_9GAMM</name>
<evidence type="ECO:0000256" key="2">
    <source>
        <dbReference type="ARBA" id="ARBA00022694"/>
    </source>
</evidence>
<comment type="caution">
    <text evidence="4">Lacks conserved residue(s) required for the propagation of feature annotation.</text>
</comment>
<dbReference type="Proteomes" id="UP000838100">
    <property type="component" value="Unassembled WGS sequence"/>
</dbReference>
<dbReference type="HAMAP" id="MF_00171">
    <property type="entry name" value="TruA"/>
    <property type="match status" value="1"/>
</dbReference>
<dbReference type="SUPFAM" id="SSF55120">
    <property type="entry name" value="Pseudouridine synthase"/>
    <property type="match status" value="1"/>
</dbReference>
<sequence length="262" mass="29608">MHYYRATIAYKGTAYFGWQAQSLDTLHEEKPTVEGTLLNALRQICRRQNCTVSAASRTDGGVHAQGQIAKFTLPLEISPERLQQGMNSLLPADIRIIDCQPASKQYQPNRSSISKEYHYYFTAAAIDNVASHDIAQHLPLVVPTAETLQLLHQGCQLFVGQHDFYNFCQRDKNGNSCVRTITYCDIHAADLGPLTDNVYYLKIIGNGFLKFMIRYVMGALVELACGRISLDDIQRYIDQHQSDKLSAKVKPRGLHLMRIDEQ</sequence>
<reference evidence="7" key="1">
    <citation type="submission" date="2021-12" db="EMBL/GenBank/DDBJ databases">
        <authorList>
            <person name="Rodrigo-Torres L."/>
            <person name="Arahal R. D."/>
            <person name="Lucena T."/>
        </authorList>
    </citation>
    <scope>NUCLEOTIDE SEQUENCE</scope>
    <source>
        <strain evidence="7">CECT 8267</strain>
    </source>
</reference>
<comment type="similarity">
    <text evidence="1 4 5">Belongs to the tRNA pseudouridine synthase TruA family.</text>
</comment>
<organism evidence="7 8">
    <name type="scientific">Sinobacterium norvegicum</name>
    <dbReference type="NCBI Taxonomy" id="1641715"/>
    <lineage>
        <taxon>Bacteria</taxon>
        <taxon>Pseudomonadati</taxon>
        <taxon>Pseudomonadota</taxon>
        <taxon>Gammaproteobacteria</taxon>
        <taxon>Cellvibrionales</taxon>
        <taxon>Spongiibacteraceae</taxon>
        <taxon>Sinobacterium</taxon>
    </lineage>
</organism>
<evidence type="ECO:0000313" key="7">
    <source>
        <dbReference type="EMBL" id="CAH0991312.1"/>
    </source>
</evidence>
<protein>
    <recommendedName>
        <fullName evidence="4">tRNA pseudouridine synthase A</fullName>
        <ecNumber evidence="4">5.4.99.12</ecNumber>
    </recommendedName>
    <alternativeName>
        <fullName evidence="4">tRNA pseudouridine(38-40) synthase</fullName>
    </alternativeName>
    <alternativeName>
        <fullName evidence="4">tRNA pseudouridylate synthase I</fullName>
    </alternativeName>
    <alternativeName>
        <fullName evidence="4">tRNA-uridine isomerase I</fullName>
    </alternativeName>
</protein>
<keyword evidence="8" id="KW-1185">Reference proteome</keyword>
<keyword evidence="3 4" id="KW-0413">Isomerase</keyword>
<comment type="function">
    <text evidence="4">Formation of pseudouridine at positions 38, 39 and 40 in the anticodon stem and loop of transfer RNAs.</text>
</comment>
<evidence type="ECO:0000313" key="8">
    <source>
        <dbReference type="Proteomes" id="UP000838100"/>
    </source>
</evidence>
<dbReference type="Gene3D" id="3.30.70.660">
    <property type="entry name" value="Pseudouridine synthase I, catalytic domain, C-terminal subdomain"/>
    <property type="match status" value="1"/>
</dbReference>
<dbReference type="EMBL" id="CAKLPX010000001">
    <property type="protein sequence ID" value="CAH0991312.1"/>
    <property type="molecule type" value="Genomic_DNA"/>
</dbReference>
<proteinExistence type="inferred from homology"/>
<dbReference type="InterPro" id="IPR020094">
    <property type="entry name" value="TruA/RsuA/RluB/E/F_N"/>
</dbReference>